<dbReference type="EMBL" id="JADWDJ010000003">
    <property type="protein sequence ID" value="KAG5283259.1"/>
    <property type="molecule type" value="Genomic_DNA"/>
</dbReference>
<gene>
    <name evidence="24" type="ORF">AALO_G00040130</name>
</gene>
<feature type="domain" description="Helicase ATP-binding" evidence="21">
    <location>
        <begin position="319"/>
        <end position="512"/>
    </location>
</feature>
<evidence type="ECO:0000256" key="19">
    <source>
        <dbReference type="ARBA" id="ARBA00049390"/>
    </source>
</evidence>
<feature type="compositionally biased region" description="Polar residues" evidence="20">
    <location>
        <begin position="267"/>
        <end position="284"/>
    </location>
</feature>
<evidence type="ECO:0000259" key="23">
    <source>
        <dbReference type="PROSITE" id="PS51789"/>
    </source>
</evidence>
<evidence type="ECO:0000259" key="21">
    <source>
        <dbReference type="PROSITE" id="PS51192"/>
    </source>
</evidence>
<comment type="catalytic activity">
    <reaction evidence="19">
        <text>ATP + H2O = ADP + phosphate + H(+)</text>
        <dbReference type="Rhea" id="RHEA:13065"/>
        <dbReference type="ChEBI" id="CHEBI:15377"/>
        <dbReference type="ChEBI" id="CHEBI:15378"/>
        <dbReference type="ChEBI" id="CHEBI:30616"/>
        <dbReference type="ChEBI" id="CHEBI:43474"/>
        <dbReference type="ChEBI" id="CHEBI:456216"/>
        <dbReference type="EC" id="3.6.4.13"/>
    </reaction>
    <physiologicalReaction direction="left-to-right" evidence="19">
        <dbReference type="Rhea" id="RHEA:13066"/>
    </physiologicalReaction>
</comment>
<evidence type="ECO:0000313" key="25">
    <source>
        <dbReference type="Proteomes" id="UP000823561"/>
    </source>
</evidence>
<dbReference type="InterPro" id="IPR038557">
    <property type="entry name" value="RLR_C_sf"/>
</dbReference>
<comment type="subcellular location">
    <subcellularLocation>
        <location evidence="1">Cytoplasm</location>
    </subcellularLocation>
</comment>
<keyword evidence="13" id="KW-0862">Zinc</keyword>
<dbReference type="Gene3D" id="2.170.150.30">
    <property type="entry name" value="RIG-I-like receptor, C-terminal regulatory domain"/>
    <property type="match status" value="1"/>
</dbReference>
<dbReference type="Pfam" id="PF00270">
    <property type="entry name" value="DEAD"/>
    <property type="match status" value="1"/>
</dbReference>
<evidence type="ECO:0000259" key="22">
    <source>
        <dbReference type="PROSITE" id="PS51194"/>
    </source>
</evidence>
<evidence type="ECO:0000256" key="2">
    <source>
        <dbReference type="ARBA" id="ARBA00006866"/>
    </source>
</evidence>
<dbReference type="AlphaFoldDB" id="A0AAV6H833"/>
<feature type="region of interest" description="Disordered" evidence="20">
    <location>
        <begin position="267"/>
        <end position="287"/>
    </location>
</feature>
<reference evidence="24" key="1">
    <citation type="submission" date="2020-10" db="EMBL/GenBank/DDBJ databases">
        <title>Chromosome-scale genome assembly of the Allis shad, Alosa alosa.</title>
        <authorList>
            <person name="Margot Z."/>
            <person name="Christophe K."/>
            <person name="Cabau C."/>
            <person name="Louis A."/>
            <person name="Berthelot C."/>
            <person name="Parey E."/>
            <person name="Roest Crollius H."/>
            <person name="Montfort J."/>
            <person name="Robinson-Rechavi M."/>
            <person name="Bucao C."/>
            <person name="Bouchez O."/>
            <person name="Gislard M."/>
            <person name="Lluch J."/>
            <person name="Milhes M."/>
            <person name="Lampietro C."/>
            <person name="Lopez Roques C."/>
            <person name="Donnadieu C."/>
            <person name="Braasch I."/>
            <person name="Desvignes T."/>
            <person name="Postlethwait J."/>
            <person name="Bobe J."/>
            <person name="Guiguen Y."/>
        </authorList>
    </citation>
    <scope>NUCLEOTIDE SEQUENCE</scope>
    <source>
        <strain evidence="24">M-15738</strain>
        <tissue evidence="24">Blood</tissue>
    </source>
</reference>
<evidence type="ECO:0000313" key="24">
    <source>
        <dbReference type="EMBL" id="KAG5283259.1"/>
    </source>
</evidence>
<protein>
    <recommendedName>
        <fullName evidence="3">RNA helicase</fullName>
        <ecNumber evidence="3">3.6.4.13</ecNumber>
    </recommendedName>
</protein>
<dbReference type="GO" id="GO:0005737">
    <property type="term" value="C:cytoplasm"/>
    <property type="evidence" value="ECO:0007669"/>
    <property type="project" value="UniProtKB-SubCell"/>
</dbReference>
<keyword evidence="25" id="KW-1185">Reference proteome</keyword>
<dbReference type="Pfam" id="PF11648">
    <property type="entry name" value="RIG-I_C-RD"/>
    <property type="match status" value="1"/>
</dbReference>
<dbReference type="Gene3D" id="1.20.1320.30">
    <property type="match status" value="1"/>
</dbReference>
<keyword evidence="14" id="KW-0067">ATP-binding</keyword>
<dbReference type="PROSITE" id="PS51194">
    <property type="entry name" value="HELICASE_CTER"/>
    <property type="match status" value="1"/>
</dbReference>
<keyword evidence="17" id="KW-0694">RNA-binding</keyword>
<evidence type="ECO:0000256" key="17">
    <source>
        <dbReference type="ARBA" id="ARBA00022884"/>
    </source>
</evidence>
<dbReference type="InterPro" id="IPR011545">
    <property type="entry name" value="DEAD/DEAH_box_helicase_dom"/>
</dbReference>
<evidence type="ECO:0000256" key="4">
    <source>
        <dbReference type="ARBA" id="ARBA00022490"/>
    </source>
</evidence>
<evidence type="ECO:0000256" key="5">
    <source>
        <dbReference type="ARBA" id="ARBA00022499"/>
    </source>
</evidence>
<dbReference type="GO" id="GO:0005524">
    <property type="term" value="F:ATP binding"/>
    <property type="evidence" value="ECO:0007669"/>
    <property type="project" value="UniProtKB-KW"/>
</dbReference>
<dbReference type="PANTHER" id="PTHR14074:SF14">
    <property type="entry name" value="INTERFERON-INDUCED HELICASE C DOMAIN-CONTAINING PROTEIN 1"/>
    <property type="match status" value="1"/>
</dbReference>
<keyword evidence="15" id="KW-0832">Ubl conjugation</keyword>
<accession>A0AAV6H833</accession>
<dbReference type="InterPro" id="IPR041204">
    <property type="entry name" value="RIG-I-like_C"/>
</dbReference>
<comment type="caution">
    <text evidence="24">The sequence shown here is derived from an EMBL/GenBank/DDBJ whole genome shotgun (WGS) entry which is preliminary data.</text>
</comment>
<dbReference type="InterPro" id="IPR011029">
    <property type="entry name" value="DEATH-like_dom_sf"/>
</dbReference>
<dbReference type="GO" id="GO:0016787">
    <property type="term" value="F:hydrolase activity"/>
    <property type="evidence" value="ECO:0007669"/>
    <property type="project" value="UniProtKB-KW"/>
</dbReference>
<keyword evidence="16" id="KW-0391">Immunity</keyword>
<keyword evidence="12" id="KW-0347">Helicase</keyword>
<keyword evidence="10" id="KW-0547">Nucleotide-binding</keyword>
<evidence type="ECO:0000256" key="6">
    <source>
        <dbReference type="ARBA" id="ARBA00022553"/>
    </source>
</evidence>
<evidence type="ECO:0000256" key="8">
    <source>
        <dbReference type="ARBA" id="ARBA00022723"/>
    </source>
</evidence>
<feature type="domain" description="RLR CTR" evidence="23">
    <location>
        <begin position="870"/>
        <end position="996"/>
    </location>
</feature>
<evidence type="ECO:0000256" key="14">
    <source>
        <dbReference type="ARBA" id="ARBA00022840"/>
    </source>
</evidence>
<dbReference type="Pfam" id="PF16739">
    <property type="entry name" value="CARD_2"/>
    <property type="match status" value="2"/>
</dbReference>
<dbReference type="InterPro" id="IPR014001">
    <property type="entry name" value="Helicase_ATP-bd"/>
</dbReference>
<keyword evidence="7" id="KW-0399">Innate immunity</keyword>
<evidence type="ECO:0000256" key="16">
    <source>
        <dbReference type="ARBA" id="ARBA00022859"/>
    </source>
</evidence>
<keyword evidence="8" id="KW-0479">Metal-binding</keyword>
<dbReference type="GO" id="GO:0003727">
    <property type="term" value="F:single-stranded RNA binding"/>
    <property type="evidence" value="ECO:0007669"/>
    <property type="project" value="TreeGrafter"/>
</dbReference>
<dbReference type="GO" id="GO:0003724">
    <property type="term" value="F:RNA helicase activity"/>
    <property type="evidence" value="ECO:0007669"/>
    <property type="project" value="UniProtKB-EC"/>
</dbReference>
<keyword evidence="18" id="KW-0051">Antiviral defense</keyword>
<dbReference type="GO" id="GO:0039530">
    <property type="term" value="P:MDA-5 signaling pathway"/>
    <property type="evidence" value="ECO:0007669"/>
    <property type="project" value="TreeGrafter"/>
</dbReference>
<dbReference type="FunFam" id="3.40.50.300:FF:000893">
    <property type="entry name" value="Interferon-induced with helicase C domain 1"/>
    <property type="match status" value="1"/>
</dbReference>
<dbReference type="SMART" id="SM00490">
    <property type="entry name" value="HELICc"/>
    <property type="match status" value="1"/>
</dbReference>
<dbReference type="Pfam" id="PF00271">
    <property type="entry name" value="Helicase_C"/>
    <property type="match status" value="1"/>
</dbReference>
<dbReference type="InterPro" id="IPR051363">
    <property type="entry name" value="RLR_Helicase"/>
</dbReference>
<evidence type="ECO:0000256" key="13">
    <source>
        <dbReference type="ARBA" id="ARBA00022833"/>
    </source>
</evidence>
<dbReference type="InterPro" id="IPR027417">
    <property type="entry name" value="P-loop_NTPase"/>
</dbReference>
<dbReference type="Gene3D" id="1.10.533.10">
    <property type="entry name" value="Death Domain, Fas"/>
    <property type="match status" value="2"/>
</dbReference>
<evidence type="ECO:0000256" key="1">
    <source>
        <dbReference type="ARBA" id="ARBA00004496"/>
    </source>
</evidence>
<dbReference type="EC" id="3.6.4.13" evidence="3"/>
<evidence type="ECO:0000256" key="18">
    <source>
        <dbReference type="ARBA" id="ARBA00023118"/>
    </source>
</evidence>
<dbReference type="Proteomes" id="UP000823561">
    <property type="component" value="Chromosome 3"/>
</dbReference>
<name>A0AAV6H833_9TELE</name>
<evidence type="ECO:0000256" key="20">
    <source>
        <dbReference type="SAM" id="MobiDB-lite"/>
    </source>
</evidence>
<dbReference type="Gene3D" id="3.40.50.300">
    <property type="entry name" value="P-loop containing nucleotide triphosphate hydrolases"/>
    <property type="match status" value="2"/>
</dbReference>
<organism evidence="24 25">
    <name type="scientific">Alosa alosa</name>
    <name type="common">allis shad</name>
    <dbReference type="NCBI Taxonomy" id="278164"/>
    <lineage>
        <taxon>Eukaryota</taxon>
        <taxon>Metazoa</taxon>
        <taxon>Chordata</taxon>
        <taxon>Craniata</taxon>
        <taxon>Vertebrata</taxon>
        <taxon>Euteleostomi</taxon>
        <taxon>Actinopterygii</taxon>
        <taxon>Neopterygii</taxon>
        <taxon>Teleostei</taxon>
        <taxon>Clupei</taxon>
        <taxon>Clupeiformes</taxon>
        <taxon>Clupeoidei</taxon>
        <taxon>Clupeidae</taxon>
        <taxon>Alosa</taxon>
    </lineage>
</organism>
<evidence type="ECO:0000256" key="3">
    <source>
        <dbReference type="ARBA" id="ARBA00012552"/>
    </source>
</evidence>
<dbReference type="SUPFAM" id="SSF52540">
    <property type="entry name" value="P-loop containing nucleoside triphosphate hydrolases"/>
    <property type="match status" value="1"/>
</dbReference>
<feature type="domain" description="Helicase C-terminal" evidence="22">
    <location>
        <begin position="685"/>
        <end position="853"/>
    </location>
</feature>
<evidence type="ECO:0000256" key="7">
    <source>
        <dbReference type="ARBA" id="ARBA00022588"/>
    </source>
</evidence>
<keyword evidence="11" id="KW-0378">Hydrolase</keyword>
<dbReference type="PROSITE" id="PS51192">
    <property type="entry name" value="HELICASE_ATP_BIND_1"/>
    <property type="match status" value="1"/>
</dbReference>
<dbReference type="PANTHER" id="PTHR14074">
    <property type="entry name" value="HELICASE WITH DEATH DOMAIN-RELATED"/>
    <property type="match status" value="1"/>
</dbReference>
<dbReference type="CDD" id="cd12090">
    <property type="entry name" value="MDA5_ID"/>
    <property type="match status" value="1"/>
</dbReference>
<dbReference type="InterPro" id="IPR031964">
    <property type="entry name" value="CARD_dom"/>
</dbReference>
<dbReference type="GO" id="GO:0008270">
    <property type="term" value="F:zinc ion binding"/>
    <property type="evidence" value="ECO:0007669"/>
    <property type="project" value="TreeGrafter"/>
</dbReference>
<dbReference type="GO" id="GO:0140374">
    <property type="term" value="P:antiviral innate immune response"/>
    <property type="evidence" value="ECO:0007669"/>
    <property type="project" value="TreeGrafter"/>
</dbReference>
<keyword evidence="4" id="KW-0963">Cytoplasm</keyword>
<proteinExistence type="inferred from homology"/>
<comment type="similarity">
    <text evidence="2">Belongs to the helicase family. RLR subfamily.</text>
</comment>
<dbReference type="InterPro" id="IPR021673">
    <property type="entry name" value="RLR_CTR"/>
</dbReference>
<dbReference type="InterPro" id="IPR001650">
    <property type="entry name" value="Helicase_C-like"/>
</dbReference>
<feature type="region of interest" description="Disordered" evidence="20">
    <location>
        <begin position="228"/>
        <end position="253"/>
    </location>
</feature>
<dbReference type="PROSITE" id="PS51789">
    <property type="entry name" value="RLR_CTR"/>
    <property type="match status" value="1"/>
</dbReference>
<sequence length="1014" mass="114897">MSSSCEEENIGLIEFFRNRLRRLILVDPLLDRLHFIEEDDKESIRAKLRNEGDLVAADQLINIILKGPRTEGWFRQLINGLETVGCKNAANYINNSPPTPSLEAENDNCVRMIQLLQPTLETMKTRDVCISCHTMDILTDEDRENILAETDNYGGQRGARLLLKRVVRNEAGWYSTLLKALRKTDHFDLVKELQGEDLVDEEDSVSGKGDTPQALKDDKELADKHLKRNQAPLSQVEAPASFPESSRDSILDSFSSGSSMDLYSNFHQNETSHGNESMDCSSTDGGDGGAVVETEAAMGATGGPDEGDIVLRDYQMEVARPALEGQNIIICLPTGSGKTRVAVYITKEHLDSRRRKEQPGKVVVLVNKVPLVEQHYSTEFGRFLRHQYKVERVSGDSQLKISFPEVVRKNDIIICTAQILENSFANAKKKDEDGISLSDITLMVIDECHHTQKGGVYNHIMIRYLRQKHRNALLLKEQKEPQPIPQILGLTASPGVGGAKTQQKAEEHILKICANLDAVTIKTKNLAEESKAPFKRIASADKRKEDPFGDVIKGVMEQIHAHVGLNSLCEFGTQNYEQWVVLTEQNAAKDENTKVRVCAEHLRQYNEALHQSNTIRMSDAFSFLDKYYNEERKKKYDPEEGESINITDTERFLFTLFKDKKEKLRELTKQAKYENNSLAKLREVILKEFTTRTEARGIIFTRTRLSAIALSQWIQENPKFEECGVRASHLIGGGDQSLVKPMTSAEQKDVLKKFRQGEINLLIATTVAEEGLDIKECNIVIRYCLVTNEIAMIQARGRGRAEDSSYTLVETEGSGVAERESVNEYREKMMSKGIARVVKLPKAEYDKKIKDFQLQVIMEKRVHAKKKKQKSMQQEEPSKVSFSCRHCNKAVCSGESIKVIENMHHVNVTPRFRDLFTVQENASLQERLLDYEANGVIACKDCGHKWGSMMLYKSIDVPCLHIKNFVVTYNSKNKVFSKWSELSIRFPAFDYAAHAVDLVDENLEEEEEEEEDTM</sequence>
<dbReference type="Pfam" id="PF18119">
    <property type="entry name" value="RIG-I_C"/>
    <property type="match status" value="1"/>
</dbReference>
<keyword evidence="6" id="KW-0597">Phosphoprotein</keyword>
<evidence type="ECO:0000256" key="12">
    <source>
        <dbReference type="ARBA" id="ARBA00022806"/>
    </source>
</evidence>
<evidence type="ECO:0000256" key="10">
    <source>
        <dbReference type="ARBA" id="ARBA00022741"/>
    </source>
</evidence>
<keyword evidence="5" id="KW-1017">Isopeptide bond</keyword>
<evidence type="ECO:0000256" key="15">
    <source>
        <dbReference type="ARBA" id="ARBA00022843"/>
    </source>
</evidence>
<dbReference type="SMART" id="SM00487">
    <property type="entry name" value="DEXDc"/>
    <property type="match status" value="1"/>
</dbReference>
<keyword evidence="9" id="KW-0677">Repeat</keyword>
<evidence type="ECO:0000256" key="11">
    <source>
        <dbReference type="ARBA" id="ARBA00022801"/>
    </source>
</evidence>
<dbReference type="GO" id="GO:0003725">
    <property type="term" value="F:double-stranded RNA binding"/>
    <property type="evidence" value="ECO:0007669"/>
    <property type="project" value="TreeGrafter"/>
</dbReference>
<evidence type="ECO:0000256" key="9">
    <source>
        <dbReference type="ARBA" id="ARBA00022737"/>
    </source>
</evidence>